<dbReference type="AlphaFoldDB" id="A0A8J7K109"/>
<organism evidence="2 3">
    <name type="scientific">Chitinilyticum piscinae</name>
    <dbReference type="NCBI Taxonomy" id="2866724"/>
    <lineage>
        <taxon>Bacteria</taxon>
        <taxon>Pseudomonadati</taxon>
        <taxon>Pseudomonadota</taxon>
        <taxon>Betaproteobacteria</taxon>
        <taxon>Neisseriales</taxon>
        <taxon>Chitinibacteraceae</taxon>
        <taxon>Chitinilyticum</taxon>
    </lineage>
</organism>
<gene>
    <name evidence="2" type="ORF">INR99_01050</name>
</gene>
<protein>
    <submittedName>
        <fullName evidence="2">Uncharacterized protein</fullName>
    </submittedName>
</protein>
<comment type="caution">
    <text evidence="2">The sequence shown here is derived from an EMBL/GenBank/DDBJ whole genome shotgun (WGS) entry which is preliminary data.</text>
</comment>
<evidence type="ECO:0000256" key="1">
    <source>
        <dbReference type="SAM" id="Phobius"/>
    </source>
</evidence>
<feature type="transmembrane region" description="Helical" evidence="1">
    <location>
        <begin position="17"/>
        <end position="38"/>
    </location>
</feature>
<dbReference type="EMBL" id="JADFUA010000001">
    <property type="protein sequence ID" value="MBE9607927.1"/>
    <property type="molecule type" value="Genomic_DNA"/>
</dbReference>
<accession>A0A8J7K109</accession>
<reference evidence="2 3" key="1">
    <citation type="submission" date="2020-10" db="EMBL/GenBank/DDBJ databases">
        <title>The genome sequence of Chitinilyticum litopenaei 4Y14.</title>
        <authorList>
            <person name="Liu Y."/>
        </authorList>
    </citation>
    <scope>NUCLEOTIDE SEQUENCE [LARGE SCALE GENOMIC DNA]</scope>
    <source>
        <strain evidence="2 3">4Y14</strain>
    </source>
</reference>
<proteinExistence type="predicted"/>
<evidence type="ECO:0000313" key="3">
    <source>
        <dbReference type="Proteomes" id="UP000604481"/>
    </source>
</evidence>
<name>A0A8J7K109_9NEIS</name>
<keyword evidence="1" id="KW-0472">Membrane</keyword>
<sequence length="226" mass="25354">MSTSFLTAAANISNTNWLAVLLVIASILCVPIFLFGLFKLQTKYRAEMQDDEYYSAHLKMKFSYDTEQKEEIIEPITETNNSNNDDLAINSATASDQTIITINSSIKNLKEISEKLAKESIYISDKFDSKFDDDHYHLSFGDGVNIETLRKVISVCKENGLSSLSFSKNTAAISKIYIGSMGYKRADRLILRADNTTLNDLLANKSLNLKMLKSVIVTHGEKNRTL</sequence>
<evidence type="ECO:0000313" key="2">
    <source>
        <dbReference type="EMBL" id="MBE9607927.1"/>
    </source>
</evidence>
<keyword evidence="1" id="KW-1133">Transmembrane helix</keyword>
<keyword evidence="1" id="KW-0812">Transmembrane</keyword>
<keyword evidence="3" id="KW-1185">Reference proteome</keyword>
<dbReference type="Proteomes" id="UP000604481">
    <property type="component" value="Unassembled WGS sequence"/>
</dbReference>